<dbReference type="Pfam" id="PF01926">
    <property type="entry name" value="MMR_HSR1"/>
    <property type="match status" value="1"/>
</dbReference>
<dbReference type="CDD" id="cd00880">
    <property type="entry name" value="Era_like"/>
    <property type="match status" value="1"/>
</dbReference>
<evidence type="ECO:0000313" key="9">
    <source>
        <dbReference type="EMBL" id="KGG19562.1"/>
    </source>
</evidence>
<dbReference type="GO" id="GO:0005525">
    <property type="term" value="F:GTP binding"/>
    <property type="evidence" value="ECO:0007669"/>
    <property type="project" value="UniProtKB-KW"/>
</dbReference>
<evidence type="ECO:0000313" key="10">
    <source>
        <dbReference type="Proteomes" id="UP000030392"/>
    </source>
</evidence>
<dbReference type="NCBIfam" id="TIGR00231">
    <property type="entry name" value="small_GTP"/>
    <property type="match status" value="1"/>
</dbReference>
<protein>
    <submittedName>
        <fullName evidence="9">Small GTP-binding protein domain</fullName>
    </submittedName>
</protein>
<comment type="subcellular location">
    <subcellularLocation>
        <location evidence="1">Membrane</location>
        <topology evidence="1">Multi-pass membrane protein</topology>
    </subcellularLocation>
</comment>
<evidence type="ECO:0000256" key="1">
    <source>
        <dbReference type="ARBA" id="ARBA00004141"/>
    </source>
</evidence>
<gene>
    <name evidence="9" type="ORF">EV03_1947</name>
</gene>
<feature type="transmembrane region" description="Helical" evidence="7">
    <location>
        <begin position="9"/>
        <end position="29"/>
    </location>
</feature>
<dbReference type="PANTHER" id="PTHR42714:SF2">
    <property type="entry name" value="TRNA MODIFICATION GTPASE GTPBP3, MITOCHONDRIAL"/>
    <property type="match status" value="1"/>
</dbReference>
<keyword evidence="6 7" id="KW-0472">Membrane</keyword>
<organism evidence="9 10">
    <name type="scientific">Prochlorococcus marinus str. PAC1</name>
    <dbReference type="NCBI Taxonomy" id="59924"/>
    <lineage>
        <taxon>Bacteria</taxon>
        <taxon>Bacillati</taxon>
        <taxon>Cyanobacteriota</taxon>
        <taxon>Cyanophyceae</taxon>
        <taxon>Synechococcales</taxon>
        <taxon>Prochlorococcaceae</taxon>
        <taxon>Prochlorococcus</taxon>
    </lineage>
</organism>
<dbReference type="GO" id="GO:0016020">
    <property type="term" value="C:membrane"/>
    <property type="evidence" value="ECO:0007669"/>
    <property type="project" value="UniProtKB-SubCell"/>
</dbReference>
<dbReference type="GO" id="GO:0030488">
    <property type="term" value="P:tRNA methylation"/>
    <property type="evidence" value="ECO:0007669"/>
    <property type="project" value="TreeGrafter"/>
</dbReference>
<dbReference type="Gene3D" id="3.40.50.300">
    <property type="entry name" value="P-loop containing nucleotide triphosphate hydrolases"/>
    <property type="match status" value="1"/>
</dbReference>
<dbReference type="InterPro" id="IPR005225">
    <property type="entry name" value="Small_GTP-bd"/>
</dbReference>
<keyword evidence="4 7" id="KW-1133">Transmembrane helix</keyword>
<dbReference type="AlphaFoldDB" id="A0A0A2C259"/>
<comment type="caution">
    <text evidence="9">The sequence shown here is derived from an EMBL/GenBank/DDBJ whole genome shotgun (WGS) entry which is preliminary data.</text>
</comment>
<dbReference type="InterPro" id="IPR006073">
    <property type="entry name" value="GTP-bd"/>
</dbReference>
<dbReference type="Proteomes" id="UP000030392">
    <property type="component" value="Unassembled WGS sequence"/>
</dbReference>
<dbReference type="SUPFAM" id="SSF52540">
    <property type="entry name" value="P-loop containing nucleoside triphosphate hydrolases"/>
    <property type="match status" value="1"/>
</dbReference>
<proteinExistence type="predicted"/>
<name>A0A0A2C259_PROMR</name>
<accession>A0A0A2C259</accession>
<sequence length="517" mass="57328">MKIRNSRKIIFYILIIFIGLIIIGLVGAIIRLINIPAILITVLIIVGLSYSKKIDWLQNSLRSIFKIKNEKKSLDLSLISKKEAAGKSLKSIDHLITLINDKVKAKALKDEKDRVSLELDRGDIILVVFGIGSSGKTSLIRALLKRIVGKVSPEMGSTRGKETFRLKLKGLTRGIRIIDTPGILESGRGGREREKSALIEARKSDLMLVVIEGDLRSEETRTIRSLSKLGKRLLLVLNKIDLRGESEEKRLIEILTSRCNDFIGPNDIICTSASPQTIAVAGKKPYQPAPEINRLIRRLANILHEEGEELIADNILLQCSNIGKEGKNLLIKQRTQTAKKCIDKYGWLSSGALILTPLPVLDMIAAAAVNAQMVIEIAKIHGVKLTNERAKNLALSVGKILATMGLVKGGVSLISSTLSLSLPTLVISKVIQGISVSWLTRIAGASFITYFQQDQDWGDGGIQEVVEYHYNLNKREEYFKSFIRRAYERVIDPLVEKNLKKLPPRSRPPKEGDSSVL</sequence>
<dbReference type="Pfam" id="PF05128">
    <property type="entry name" value="DUF697"/>
    <property type="match status" value="1"/>
</dbReference>
<dbReference type="PANTHER" id="PTHR42714">
    <property type="entry name" value="TRNA MODIFICATION GTPASE GTPBP3"/>
    <property type="match status" value="1"/>
</dbReference>
<dbReference type="GO" id="GO:0002098">
    <property type="term" value="P:tRNA wobble uridine modification"/>
    <property type="evidence" value="ECO:0007669"/>
    <property type="project" value="TreeGrafter"/>
</dbReference>
<keyword evidence="5" id="KW-0342">GTP-binding</keyword>
<dbReference type="InterPro" id="IPR021147">
    <property type="entry name" value="DUF697"/>
</dbReference>
<evidence type="ECO:0000256" key="7">
    <source>
        <dbReference type="SAM" id="Phobius"/>
    </source>
</evidence>
<feature type="domain" description="G" evidence="8">
    <location>
        <begin position="127"/>
        <end position="239"/>
    </location>
</feature>
<evidence type="ECO:0000256" key="2">
    <source>
        <dbReference type="ARBA" id="ARBA00022692"/>
    </source>
</evidence>
<dbReference type="GO" id="GO:0005829">
    <property type="term" value="C:cytosol"/>
    <property type="evidence" value="ECO:0007669"/>
    <property type="project" value="TreeGrafter"/>
</dbReference>
<evidence type="ECO:0000256" key="5">
    <source>
        <dbReference type="ARBA" id="ARBA00023134"/>
    </source>
</evidence>
<evidence type="ECO:0000259" key="8">
    <source>
        <dbReference type="Pfam" id="PF01926"/>
    </source>
</evidence>
<keyword evidence="3" id="KW-0547">Nucleotide-binding</keyword>
<dbReference type="InterPro" id="IPR027417">
    <property type="entry name" value="P-loop_NTPase"/>
</dbReference>
<dbReference type="EMBL" id="JNAX01000015">
    <property type="protein sequence ID" value="KGG19562.1"/>
    <property type="molecule type" value="Genomic_DNA"/>
</dbReference>
<dbReference type="RefSeq" id="WP_052038691.1">
    <property type="nucleotide sequence ID" value="NZ_CP138967.1"/>
</dbReference>
<evidence type="ECO:0000256" key="6">
    <source>
        <dbReference type="ARBA" id="ARBA00023136"/>
    </source>
</evidence>
<evidence type="ECO:0000256" key="4">
    <source>
        <dbReference type="ARBA" id="ARBA00022989"/>
    </source>
</evidence>
<evidence type="ECO:0000256" key="3">
    <source>
        <dbReference type="ARBA" id="ARBA00022741"/>
    </source>
</evidence>
<keyword evidence="2 7" id="KW-0812">Transmembrane</keyword>
<reference evidence="10" key="1">
    <citation type="journal article" date="2014" name="Sci. Data">
        <title>Genomes of diverse isolates of the marine cyanobacterium Prochlorococcus.</title>
        <authorList>
            <person name="Biller S."/>
            <person name="Berube P."/>
            <person name="Thompson J."/>
            <person name="Kelly L."/>
            <person name="Roggensack S."/>
            <person name="Awad L."/>
            <person name="Roache-Johnson K."/>
            <person name="Ding H."/>
            <person name="Giovannoni S.J."/>
            <person name="Moore L.R."/>
            <person name="Chisholm S.W."/>
        </authorList>
    </citation>
    <scope>NUCLEOTIDE SEQUENCE [LARGE SCALE GENOMIC DNA]</scope>
    <source>
        <strain evidence="10">PAC1</strain>
    </source>
</reference>